<keyword evidence="3" id="KW-1185">Reference proteome</keyword>
<feature type="compositionally biased region" description="Low complexity" evidence="1">
    <location>
        <begin position="268"/>
        <end position="280"/>
    </location>
</feature>
<sequence>MDGLFKLLWPMSHHAGPSIDIPTYQQGCGEDQIDLQIKSLLYMFRRCGIAKSEQFRQGDELNGVTIRRHKLSDKRSVADLRVLGETPDNALNKYSPDGLQGMSAMDKQKLDVMYSKSQFERVLSNDEHRVLIDWTKNKFRSLCILSGRPKEIEIPSFECPNYHFIILPADASEEEYIRKLSTSDLYIEHSFSLAQRQKIIKEILFSVRAKKGRTTASPDNASQGNNTRFSKDERAFIIHKYLSVLATEIQVERLYRATLRAKQQQQHQQYQEQLQQQMNQSDLSEGSTSPPTASVFGSPGRMPRAGFVPSSADRSRSRSPERLSNGSSGNTGNRSPSRSPERLSNGTASANRIYIHGQNPASHSAVHSPKPAPKLSSYPSLPSLSSTNTRPYTGQSLSRSPSPGKFSLASSPPRATGGPVSMNAPTSPSAQRLRSKASNLNLRKTAPDLAPSAVAKIGDNIPPAIQRETMEQARFAVRSRIEKEKSLLST</sequence>
<feature type="compositionally biased region" description="Polar residues" evidence="1">
    <location>
        <begin position="387"/>
        <end position="401"/>
    </location>
</feature>
<dbReference type="Pfam" id="PF17235">
    <property type="entry name" value="STD1"/>
    <property type="match status" value="1"/>
</dbReference>
<organism evidence="2 3">
    <name type="scientific">Sugiyamaella lignohabitans</name>
    <dbReference type="NCBI Taxonomy" id="796027"/>
    <lineage>
        <taxon>Eukaryota</taxon>
        <taxon>Fungi</taxon>
        <taxon>Dikarya</taxon>
        <taxon>Ascomycota</taxon>
        <taxon>Saccharomycotina</taxon>
        <taxon>Dipodascomycetes</taxon>
        <taxon>Dipodascales</taxon>
        <taxon>Trichomonascaceae</taxon>
        <taxon>Sugiyamaella</taxon>
    </lineage>
</organism>
<dbReference type="Proteomes" id="UP000189580">
    <property type="component" value="Chromosome d"/>
</dbReference>
<evidence type="ECO:0000256" key="1">
    <source>
        <dbReference type="SAM" id="MobiDB-lite"/>
    </source>
</evidence>
<dbReference type="KEGG" id="slb:AWJ20_4993"/>
<dbReference type="AlphaFoldDB" id="A0A161HLA2"/>
<feature type="compositionally biased region" description="Polar residues" evidence="1">
    <location>
        <begin position="281"/>
        <end position="292"/>
    </location>
</feature>
<dbReference type="OrthoDB" id="4088889at2759"/>
<accession>A0A161HLA2</accession>
<feature type="compositionally biased region" description="Polar residues" evidence="1">
    <location>
        <begin position="423"/>
        <end position="435"/>
    </location>
</feature>
<evidence type="ECO:0000313" key="2">
    <source>
        <dbReference type="EMBL" id="ANB14037.1"/>
    </source>
</evidence>
<dbReference type="EMBL" id="CP014502">
    <property type="protein sequence ID" value="ANB14037.1"/>
    <property type="molecule type" value="Genomic_DNA"/>
</dbReference>
<protein>
    <submittedName>
        <fullName evidence="2">Muscle M-line assembly protein unc-89</fullName>
    </submittedName>
</protein>
<feature type="compositionally biased region" description="Low complexity" evidence="1">
    <location>
        <begin position="373"/>
        <end position="386"/>
    </location>
</feature>
<dbReference type="GeneID" id="30037185"/>
<dbReference type="InterPro" id="IPR035189">
    <property type="entry name" value="Std1/Mth1"/>
</dbReference>
<feature type="compositionally biased region" description="Low complexity" evidence="1">
    <location>
        <begin position="322"/>
        <end position="338"/>
    </location>
</feature>
<reference evidence="2 3" key="1">
    <citation type="submission" date="2016-02" db="EMBL/GenBank/DDBJ databases">
        <title>Complete genome sequence and transcriptome regulation of the pentose utilising yeast Sugiyamaella lignohabitans.</title>
        <authorList>
            <person name="Bellasio M."/>
            <person name="Peymann A."/>
            <person name="Valli M."/>
            <person name="Sipitzky M."/>
            <person name="Graf A."/>
            <person name="Sauer M."/>
            <person name="Marx H."/>
            <person name="Mattanovich D."/>
        </authorList>
    </citation>
    <scope>NUCLEOTIDE SEQUENCE [LARGE SCALE GENOMIC DNA]</scope>
    <source>
        <strain evidence="2 3">CBS 10342</strain>
    </source>
</reference>
<feature type="region of interest" description="Disordered" evidence="1">
    <location>
        <begin position="268"/>
        <end position="345"/>
    </location>
</feature>
<feature type="region of interest" description="Disordered" evidence="1">
    <location>
        <begin position="360"/>
        <end position="435"/>
    </location>
</feature>
<proteinExistence type="predicted"/>
<name>A0A161HLA2_9ASCO</name>
<dbReference type="RefSeq" id="XP_018736514.1">
    <property type="nucleotide sequence ID" value="XM_018882102.1"/>
</dbReference>
<gene>
    <name evidence="2" type="primary">MIF2</name>
    <name evidence="2" type="ORF">AWJ20_4993</name>
</gene>
<evidence type="ECO:0000313" key="3">
    <source>
        <dbReference type="Proteomes" id="UP000189580"/>
    </source>
</evidence>